<dbReference type="InterPro" id="IPR050596">
    <property type="entry name" value="AspAT/PAT-like"/>
</dbReference>
<comment type="catalytic activity">
    <reaction evidence="7">
        <text>L-aspartate + 2-oxoglutarate = oxaloacetate + L-glutamate</text>
        <dbReference type="Rhea" id="RHEA:21824"/>
        <dbReference type="ChEBI" id="CHEBI:16452"/>
        <dbReference type="ChEBI" id="CHEBI:16810"/>
        <dbReference type="ChEBI" id="CHEBI:29985"/>
        <dbReference type="ChEBI" id="CHEBI:29991"/>
        <dbReference type="EC" id="2.6.1.1"/>
    </reaction>
</comment>
<proteinExistence type="inferred from homology"/>
<dbReference type="SUPFAM" id="SSF53383">
    <property type="entry name" value="PLP-dependent transferases"/>
    <property type="match status" value="1"/>
</dbReference>
<dbReference type="InterPro" id="IPR004839">
    <property type="entry name" value="Aminotransferase_I/II_large"/>
</dbReference>
<name>F8ESI0_ZYMMT</name>
<dbReference type="Gene3D" id="3.90.1150.10">
    <property type="entry name" value="Aspartate Aminotransferase, domain 1"/>
    <property type="match status" value="1"/>
</dbReference>
<dbReference type="Gene3D" id="3.40.640.10">
    <property type="entry name" value="Type I PLP-dependent aspartate aminotransferase-like (Major domain)"/>
    <property type="match status" value="1"/>
</dbReference>
<dbReference type="PROSITE" id="PS00105">
    <property type="entry name" value="AA_TRANSFER_CLASS_1"/>
    <property type="match status" value="1"/>
</dbReference>
<evidence type="ECO:0000256" key="6">
    <source>
        <dbReference type="ARBA" id="ARBA00022898"/>
    </source>
</evidence>
<keyword evidence="4 8" id="KW-0032">Aminotransferase</keyword>
<dbReference type="InterPro" id="IPR015424">
    <property type="entry name" value="PyrdxlP-dep_Trfase"/>
</dbReference>
<evidence type="ECO:0000256" key="7">
    <source>
        <dbReference type="ARBA" id="ARBA00049185"/>
    </source>
</evidence>
<evidence type="ECO:0000256" key="3">
    <source>
        <dbReference type="ARBA" id="ARBA00011738"/>
    </source>
</evidence>
<evidence type="ECO:0000313" key="11">
    <source>
        <dbReference type="Proteomes" id="UP000000491"/>
    </source>
</evidence>
<evidence type="ECO:0000256" key="4">
    <source>
        <dbReference type="ARBA" id="ARBA00022576"/>
    </source>
</evidence>
<dbReference type="EMBL" id="CP002865">
    <property type="protein sequence ID" value="AEI37755.1"/>
    <property type="molecule type" value="Genomic_DNA"/>
</dbReference>
<dbReference type="KEGG" id="zmp:Zymop_0855"/>
<sequence>MVHVSAALSRIQPSPTILVTSRVIELKSKGVDIITLGAGEPDFETPEFVKQAAIQAIHDGKTRYTNVDGTAELKEAIAGKFKRDNHLTYSHDEISVGSGGKHVLFNALTATLDQGDEVIIPAPYWVSYPDIVRFCGANPVFIQATLQQNYKITPEQLEKAITKKTRWFVFNSPSNPTGAAYSAEEIKGLAEVLRRHPHVWILSDDIYEHIIFDNFRFATIAEVAPDLFDRTLTLNGCSKAYAMTGWRIGFAGGPKALIKAMAKLQSQSTSNPCSISQAAAVAALNGPQEFLNDWSSDFARRRNLVVEGLNAIEGISCPKPQGAFYVYPDISALIGRKMPSGKVIEKDQDFTTYLIDEANVAVVHGEAFGLSPAFRISYATSTEMLKKALERIQTAVSRLS</sequence>
<dbReference type="STRING" id="579138.Zymop_0855"/>
<dbReference type="InterPro" id="IPR015421">
    <property type="entry name" value="PyrdxlP-dep_Trfase_major"/>
</dbReference>
<dbReference type="InterPro" id="IPR004838">
    <property type="entry name" value="NHTrfase_class1_PyrdxlP-BS"/>
</dbReference>
<gene>
    <name evidence="10" type="ordered locus">Zymop_0855</name>
</gene>
<dbReference type="EC" id="2.6.1.-" evidence="8"/>
<dbReference type="FunFam" id="3.40.640.10:FF:000033">
    <property type="entry name" value="Aspartate aminotransferase"/>
    <property type="match status" value="1"/>
</dbReference>
<keyword evidence="6" id="KW-0663">Pyridoxal phosphate</keyword>
<dbReference type="Pfam" id="PF00155">
    <property type="entry name" value="Aminotran_1_2"/>
    <property type="match status" value="1"/>
</dbReference>
<feature type="domain" description="Aminotransferase class I/classII large" evidence="9">
    <location>
        <begin position="32"/>
        <end position="392"/>
    </location>
</feature>
<dbReference type="PANTHER" id="PTHR46383:SF1">
    <property type="entry name" value="ASPARTATE AMINOTRANSFERASE"/>
    <property type="match status" value="1"/>
</dbReference>
<dbReference type="InterPro" id="IPR015422">
    <property type="entry name" value="PyrdxlP-dep_Trfase_small"/>
</dbReference>
<evidence type="ECO:0000256" key="2">
    <source>
        <dbReference type="ARBA" id="ARBA00007441"/>
    </source>
</evidence>
<evidence type="ECO:0000256" key="8">
    <source>
        <dbReference type="RuleBase" id="RU000481"/>
    </source>
</evidence>
<dbReference type="GO" id="GO:0030170">
    <property type="term" value="F:pyridoxal phosphate binding"/>
    <property type="evidence" value="ECO:0007669"/>
    <property type="project" value="InterPro"/>
</dbReference>
<dbReference type="HOGENOM" id="CLU_017584_4_3_5"/>
<reference evidence="10 11" key="1">
    <citation type="journal article" date="2011" name="J. Bacteriol.">
        <title>Genome sequence of the ethanol-producing Zymomonas mobilis subsp. pomaceae lectotype strain ATCC 29192.</title>
        <authorList>
            <person name="Kouvelis V.N."/>
            <person name="Davenport K.W."/>
            <person name="Brettin T.S."/>
            <person name="Bruce D."/>
            <person name="Detter C."/>
            <person name="Han C.S."/>
            <person name="Nolan M."/>
            <person name="Tapia R."/>
            <person name="Damoulaki A."/>
            <person name="Kyrpides N.C."/>
            <person name="Typas M.A."/>
            <person name="Pappas K.M."/>
        </authorList>
    </citation>
    <scope>NUCLEOTIDE SEQUENCE [LARGE SCALE GENOMIC DNA]</scope>
    <source>
        <strain evidence="11">ATCC 29192 / DSM 22645 / JCM 10191 / CCUG 17912 / NBRC 13757 / NCIMB 11200 / NRRL B-4491 / Barker I</strain>
    </source>
</reference>
<comment type="cofactor">
    <cofactor evidence="1 8">
        <name>pyridoxal 5'-phosphate</name>
        <dbReference type="ChEBI" id="CHEBI:597326"/>
    </cofactor>
</comment>
<dbReference type="GO" id="GO:0006520">
    <property type="term" value="P:amino acid metabolic process"/>
    <property type="evidence" value="ECO:0007669"/>
    <property type="project" value="InterPro"/>
</dbReference>
<dbReference type="AlphaFoldDB" id="F8ESI0"/>
<keyword evidence="5 8" id="KW-0808">Transferase</keyword>
<organism evidence="10 11">
    <name type="scientific">Zymomonas mobilis subsp. pomaceae (strain ATCC 29192 / DSM 22645 / JCM 10191 / CCUG 17912 / NBRC 13757 / NCIMB 11200 / NRRL B-4491 / Barker I)</name>
    <dbReference type="NCBI Taxonomy" id="579138"/>
    <lineage>
        <taxon>Bacteria</taxon>
        <taxon>Pseudomonadati</taxon>
        <taxon>Pseudomonadota</taxon>
        <taxon>Alphaproteobacteria</taxon>
        <taxon>Sphingomonadales</taxon>
        <taxon>Zymomonadaceae</taxon>
        <taxon>Zymomonas</taxon>
    </lineage>
</organism>
<comment type="subunit">
    <text evidence="3">Homodimer.</text>
</comment>
<accession>F8ESI0</accession>
<dbReference type="GO" id="GO:0004069">
    <property type="term" value="F:L-aspartate:2-oxoglutarate aminotransferase activity"/>
    <property type="evidence" value="ECO:0007669"/>
    <property type="project" value="UniProtKB-EC"/>
</dbReference>
<evidence type="ECO:0000256" key="1">
    <source>
        <dbReference type="ARBA" id="ARBA00001933"/>
    </source>
</evidence>
<evidence type="ECO:0000259" key="9">
    <source>
        <dbReference type="Pfam" id="PF00155"/>
    </source>
</evidence>
<protein>
    <recommendedName>
        <fullName evidence="8">Aminotransferase</fullName>
        <ecNumber evidence="8">2.6.1.-</ecNumber>
    </recommendedName>
</protein>
<evidence type="ECO:0000256" key="5">
    <source>
        <dbReference type="ARBA" id="ARBA00022679"/>
    </source>
</evidence>
<dbReference type="PANTHER" id="PTHR46383">
    <property type="entry name" value="ASPARTATE AMINOTRANSFERASE"/>
    <property type="match status" value="1"/>
</dbReference>
<dbReference type="PATRIC" id="fig|579138.3.peg.899"/>
<dbReference type="eggNOG" id="COG0436">
    <property type="taxonomic scope" value="Bacteria"/>
</dbReference>
<evidence type="ECO:0000313" key="10">
    <source>
        <dbReference type="EMBL" id="AEI37755.1"/>
    </source>
</evidence>
<dbReference type="Proteomes" id="UP000000491">
    <property type="component" value="Chromosome"/>
</dbReference>
<dbReference type="RefSeq" id="WP_013934151.1">
    <property type="nucleotide sequence ID" value="NC_015709.1"/>
</dbReference>
<dbReference type="CDD" id="cd00609">
    <property type="entry name" value="AAT_like"/>
    <property type="match status" value="1"/>
</dbReference>
<comment type="similarity">
    <text evidence="2 8">Belongs to the class-I pyridoxal-phosphate-dependent aminotransferase family.</text>
</comment>